<dbReference type="AlphaFoldDB" id="A0A366KSW0"/>
<protein>
    <recommendedName>
        <fullName evidence="3">Arm DNA-binding domain-containing protein</fullName>
    </recommendedName>
</protein>
<proteinExistence type="predicted"/>
<comment type="caution">
    <text evidence="1">The sequence shown here is derived from an EMBL/GenBank/DDBJ whole genome shotgun (WGS) entry which is preliminary data.</text>
</comment>
<evidence type="ECO:0008006" key="3">
    <source>
        <dbReference type="Google" id="ProtNLM"/>
    </source>
</evidence>
<name>A0A366KSW0_9SPHI</name>
<accession>A0A366KSW0</accession>
<evidence type="ECO:0000313" key="1">
    <source>
        <dbReference type="EMBL" id="RBQ04299.1"/>
    </source>
</evidence>
<dbReference type="Proteomes" id="UP000252081">
    <property type="component" value="Unassembled WGS sequence"/>
</dbReference>
<keyword evidence="2" id="KW-1185">Reference proteome</keyword>
<organism evidence="1 2">
    <name type="scientific">Pedobacter miscanthi</name>
    <dbReference type="NCBI Taxonomy" id="2259170"/>
    <lineage>
        <taxon>Bacteria</taxon>
        <taxon>Pseudomonadati</taxon>
        <taxon>Bacteroidota</taxon>
        <taxon>Sphingobacteriia</taxon>
        <taxon>Sphingobacteriales</taxon>
        <taxon>Sphingobacteriaceae</taxon>
        <taxon>Pedobacter</taxon>
    </lineage>
</organism>
<reference evidence="1 2" key="1">
    <citation type="submission" date="2018-07" db="EMBL/GenBank/DDBJ databases">
        <title>A draft genome of a endophytic bacteria, a new species of Pedobacter.</title>
        <authorList>
            <person name="Zhang Z.D."/>
            <person name="Chen Z.J."/>
        </authorList>
    </citation>
    <scope>NUCLEOTIDE SEQUENCE [LARGE SCALE GENOMIC DNA]</scope>
    <source>
        <strain evidence="1 2">RS10</strain>
    </source>
</reference>
<gene>
    <name evidence="1" type="ORF">DRW42_19050</name>
</gene>
<evidence type="ECO:0000313" key="2">
    <source>
        <dbReference type="Proteomes" id="UP000252081"/>
    </source>
</evidence>
<sequence>MGFLERKIKYFICTIDNIVYTTPQISANDNLASRSYVYFYYNKKHYKFYNGNKLNLPIFPNHAKTIKERAKLLHKLQQEYTKALNNNWTPTGQTNLFDPILPIQ</sequence>
<dbReference type="EMBL" id="QNQU01000017">
    <property type="protein sequence ID" value="RBQ04299.1"/>
    <property type="molecule type" value="Genomic_DNA"/>
</dbReference>